<protein>
    <submittedName>
        <fullName evidence="3">Uncharacterized protein</fullName>
    </submittedName>
</protein>
<feature type="transmembrane region" description="Helical" evidence="2">
    <location>
        <begin position="123"/>
        <end position="141"/>
    </location>
</feature>
<sequence>MSKKRTKNARRGRKMSAAQQARQRNLHQGAGSGPRSGSESAAAPADGVAAARQRAMSSATHRSTGTGSATGENEHVPLFPPSKRPPADPNRTPWETYACMVMAALIVFLLPDVRNPENPWPHWFNVAPLAFGVLGGLFALLDKRRRLALISSAVGLVLFVVLMAVLATLGRL</sequence>
<reference evidence="3 4" key="1">
    <citation type="submission" date="2018-10" db="EMBL/GenBank/DDBJ databases">
        <title>Kocuria sp. M5W7-7, whole genome shotgun sequence.</title>
        <authorList>
            <person name="Tuo L."/>
        </authorList>
    </citation>
    <scope>NUCLEOTIDE SEQUENCE [LARGE SCALE GENOMIC DNA]</scope>
    <source>
        <strain evidence="3 4">M5W7-7</strain>
    </source>
</reference>
<dbReference type="OrthoDB" id="10000947at2"/>
<keyword evidence="2" id="KW-0812">Transmembrane</keyword>
<comment type="caution">
    <text evidence="3">The sequence shown here is derived from an EMBL/GenBank/DDBJ whole genome shotgun (WGS) entry which is preliminary data.</text>
</comment>
<feature type="compositionally biased region" description="Low complexity" evidence="1">
    <location>
        <begin position="41"/>
        <end position="55"/>
    </location>
</feature>
<evidence type="ECO:0000256" key="2">
    <source>
        <dbReference type="SAM" id="Phobius"/>
    </source>
</evidence>
<feature type="region of interest" description="Disordered" evidence="1">
    <location>
        <begin position="1"/>
        <end position="91"/>
    </location>
</feature>
<dbReference type="RefSeq" id="WP_123824945.1">
    <property type="nucleotide sequence ID" value="NZ_RKMF01000006.1"/>
</dbReference>
<keyword evidence="4" id="KW-1185">Reference proteome</keyword>
<evidence type="ECO:0000313" key="4">
    <source>
        <dbReference type="Proteomes" id="UP000270616"/>
    </source>
</evidence>
<feature type="compositionally biased region" description="Basic residues" evidence="1">
    <location>
        <begin position="1"/>
        <end position="14"/>
    </location>
</feature>
<dbReference type="Proteomes" id="UP000270616">
    <property type="component" value="Unassembled WGS sequence"/>
</dbReference>
<organism evidence="3 4">
    <name type="scientific">Kocuria soli</name>
    <dbReference type="NCBI Taxonomy" id="2485125"/>
    <lineage>
        <taxon>Bacteria</taxon>
        <taxon>Bacillati</taxon>
        <taxon>Actinomycetota</taxon>
        <taxon>Actinomycetes</taxon>
        <taxon>Micrococcales</taxon>
        <taxon>Micrococcaceae</taxon>
        <taxon>Kocuria</taxon>
    </lineage>
</organism>
<gene>
    <name evidence="3" type="ORF">EDL96_06260</name>
</gene>
<feature type="transmembrane region" description="Helical" evidence="2">
    <location>
        <begin position="94"/>
        <end position="111"/>
    </location>
</feature>
<name>A0A3N4ACC9_9MICC</name>
<feature type="compositionally biased region" description="Pro residues" evidence="1">
    <location>
        <begin position="78"/>
        <end position="88"/>
    </location>
</feature>
<evidence type="ECO:0000256" key="1">
    <source>
        <dbReference type="SAM" id="MobiDB-lite"/>
    </source>
</evidence>
<feature type="transmembrane region" description="Helical" evidence="2">
    <location>
        <begin position="148"/>
        <end position="169"/>
    </location>
</feature>
<dbReference type="EMBL" id="RKMF01000006">
    <property type="protein sequence ID" value="ROZ63533.1"/>
    <property type="molecule type" value="Genomic_DNA"/>
</dbReference>
<dbReference type="AlphaFoldDB" id="A0A3N4ACC9"/>
<keyword evidence="2" id="KW-0472">Membrane</keyword>
<proteinExistence type="predicted"/>
<keyword evidence="2" id="KW-1133">Transmembrane helix</keyword>
<feature type="compositionally biased region" description="Polar residues" evidence="1">
    <location>
        <begin position="56"/>
        <end position="71"/>
    </location>
</feature>
<evidence type="ECO:0000313" key="3">
    <source>
        <dbReference type="EMBL" id="ROZ63533.1"/>
    </source>
</evidence>
<accession>A0A3N4ACC9</accession>